<evidence type="ECO:0000256" key="15">
    <source>
        <dbReference type="HAMAP-Rule" id="MF_02003"/>
    </source>
</evidence>
<evidence type="ECO:0000256" key="6">
    <source>
        <dbReference type="ARBA" id="ARBA00022598"/>
    </source>
</evidence>
<dbReference type="Proteomes" id="UP000616839">
    <property type="component" value="Unassembled WGS sequence"/>
</dbReference>
<dbReference type="EC" id="6.1.1.5" evidence="15"/>
<gene>
    <name evidence="15" type="primary">ileS</name>
    <name evidence="19" type="ORF">IE331_11725</name>
</gene>
<dbReference type="InterPro" id="IPR009008">
    <property type="entry name" value="Val/Leu/Ile-tRNA-synth_edit"/>
</dbReference>
<dbReference type="GO" id="GO:0004822">
    <property type="term" value="F:isoleucine-tRNA ligase activity"/>
    <property type="evidence" value="ECO:0007669"/>
    <property type="project" value="UniProtKB-UniRule"/>
</dbReference>
<evidence type="ECO:0000256" key="1">
    <source>
        <dbReference type="ARBA" id="ARBA00001947"/>
    </source>
</evidence>
<feature type="domain" description="Aminoacyl-tRNA synthetase class Ia" evidence="17">
    <location>
        <begin position="27"/>
        <end position="719"/>
    </location>
</feature>
<evidence type="ECO:0000256" key="11">
    <source>
        <dbReference type="ARBA" id="ARBA00022917"/>
    </source>
</evidence>
<dbReference type="GO" id="GO:0006428">
    <property type="term" value="P:isoleucyl-tRNA aminoacylation"/>
    <property type="evidence" value="ECO:0007669"/>
    <property type="project" value="UniProtKB-UniRule"/>
</dbReference>
<comment type="function">
    <text evidence="13 15">Catalyzes the attachment of isoleucine to tRNA(Ile). As IleRS can inadvertently accommodate and process structurally similar amino acids such as valine, to avoid such errors it has two additional distinct tRNA(Ile)-dependent editing activities. One activity is designated as 'pretransfer' editing and involves the hydrolysis of activated Val-AMP. The other activity is designated 'posttransfer' editing and involves deacylation of mischarged Val-tRNA(Ile).</text>
</comment>
<comment type="caution">
    <text evidence="19">The sequence shown here is derived from an EMBL/GenBank/DDBJ whole genome shotgun (WGS) entry which is preliminary data.</text>
</comment>
<dbReference type="Pfam" id="PF19302">
    <property type="entry name" value="DUF5915"/>
    <property type="match status" value="1"/>
</dbReference>
<feature type="domain" description="Methionyl/Valyl/Leucyl/Isoleucyl-tRNA synthetase anticodon-binding" evidence="18">
    <location>
        <begin position="780"/>
        <end position="923"/>
    </location>
</feature>
<comment type="domain">
    <text evidence="15">IleRS has two distinct active sites: one for aminoacylation and one for editing. The misactivated valine is translocated from the active site to the editing site, which sterically excludes the correctly activated isoleucine. The single editing site contains two valyl binding pockets, one specific for each substrate (Val-AMP or Val-tRNA(Ile)).</text>
</comment>
<evidence type="ECO:0000313" key="20">
    <source>
        <dbReference type="Proteomes" id="UP000616839"/>
    </source>
</evidence>
<feature type="short sequence motif" description="'HIGH' region" evidence="15">
    <location>
        <begin position="61"/>
        <end position="71"/>
    </location>
</feature>
<evidence type="ECO:0000256" key="10">
    <source>
        <dbReference type="ARBA" id="ARBA00022840"/>
    </source>
</evidence>
<dbReference type="Pfam" id="PF00133">
    <property type="entry name" value="tRNA-synt_1"/>
    <property type="match status" value="1"/>
</dbReference>
<keyword evidence="10 15" id="KW-0067">ATP-binding</keyword>
<dbReference type="Gene3D" id="1.10.730.10">
    <property type="entry name" value="Isoleucyl-tRNA Synthetase, Domain 1"/>
    <property type="match status" value="1"/>
</dbReference>
<evidence type="ECO:0000256" key="4">
    <source>
        <dbReference type="ARBA" id="ARBA00011245"/>
    </source>
</evidence>
<keyword evidence="8 15" id="KW-0547">Nucleotide-binding</keyword>
<evidence type="ECO:0000256" key="12">
    <source>
        <dbReference type="ARBA" id="ARBA00023146"/>
    </source>
</evidence>
<name>A0A927K4F8_9ACTN</name>
<keyword evidence="6 15" id="KW-0436">Ligase</keyword>
<feature type="binding site" evidence="15">
    <location>
        <position position="688"/>
    </location>
    <ligand>
        <name>ATP</name>
        <dbReference type="ChEBI" id="CHEBI:30616"/>
    </ligand>
</feature>
<evidence type="ECO:0000256" key="8">
    <source>
        <dbReference type="ARBA" id="ARBA00022741"/>
    </source>
</evidence>
<evidence type="ECO:0000256" key="5">
    <source>
        <dbReference type="ARBA" id="ARBA00022490"/>
    </source>
</evidence>
<dbReference type="Gene3D" id="3.40.50.620">
    <property type="entry name" value="HUPs"/>
    <property type="match status" value="2"/>
</dbReference>
<dbReference type="InterPro" id="IPR014729">
    <property type="entry name" value="Rossmann-like_a/b/a_fold"/>
</dbReference>
<dbReference type="HAMAP" id="MF_02003">
    <property type="entry name" value="Ile_tRNA_synth_type2"/>
    <property type="match status" value="1"/>
</dbReference>
<comment type="subcellular location">
    <subcellularLocation>
        <location evidence="2 15">Cytoplasm</location>
    </subcellularLocation>
</comment>
<dbReference type="FunFam" id="3.40.50.620:FF:000063">
    <property type="entry name" value="Isoleucine--tRNA ligase"/>
    <property type="match status" value="1"/>
</dbReference>
<keyword evidence="20" id="KW-1185">Reference proteome</keyword>
<comment type="subunit">
    <text evidence="4 15">Monomer.</text>
</comment>
<comment type="similarity">
    <text evidence="3 15">Belongs to the class-I aminoacyl-tRNA synthetase family. IleS type 2 subfamily.</text>
</comment>
<dbReference type="SUPFAM" id="SSF50677">
    <property type="entry name" value="ValRS/IleRS/LeuRS editing domain"/>
    <property type="match status" value="1"/>
</dbReference>
<organism evidence="19 20">
    <name type="scientific">Nocardioides donggukensis</name>
    <dbReference type="NCBI Taxonomy" id="2774019"/>
    <lineage>
        <taxon>Bacteria</taxon>
        <taxon>Bacillati</taxon>
        <taxon>Actinomycetota</taxon>
        <taxon>Actinomycetes</taxon>
        <taxon>Propionibacteriales</taxon>
        <taxon>Nocardioidaceae</taxon>
        <taxon>Nocardioides</taxon>
    </lineage>
</organism>
<evidence type="ECO:0000256" key="9">
    <source>
        <dbReference type="ARBA" id="ARBA00022833"/>
    </source>
</evidence>
<dbReference type="CDD" id="cd00818">
    <property type="entry name" value="IleRS_core"/>
    <property type="match status" value="1"/>
</dbReference>
<feature type="region of interest" description="Disordered" evidence="16">
    <location>
        <begin position="417"/>
        <end position="460"/>
    </location>
</feature>
<keyword evidence="5 15" id="KW-0963">Cytoplasm</keyword>
<evidence type="ECO:0000259" key="17">
    <source>
        <dbReference type="Pfam" id="PF00133"/>
    </source>
</evidence>
<dbReference type="PANTHER" id="PTHR42780">
    <property type="entry name" value="SOLEUCYL-TRNA SYNTHETASE"/>
    <property type="match status" value="1"/>
</dbReference>
<dbReference type="PANTHER" id="PTHR42780:SF1">
    <property type="entry name" value="ISOLEUCINE--TRNA LIGASE, CYTOPLASMIC"/>
    <property type="match status" value="1"/>
</dbReference>
<evidence type="ECO:0000259" key="18">
    <source>
        <dbReference type="Pfam" id="PF08264"/>
    </source>
</evidence>
<dbReference type="PROSITE" id="PS00178">
    <property type="entry name" value="AA_TRNA_LIGASE_I"/>
    <property type="match status" value="1"/>
</dbReference>
<dbReference type="CDD" id="cd07961">
    <property type="entry name" value="Anticodon_Ia_Ile_ABEc"/>
    <property type="match status" value="1"/>
</dbReference>
<keyword evidence="12 15" id="KW-0030">Aminoacyl-tRNA synthetase</keyword>
<dbReference type="InterPro" id="IPR002300">
    <property type="entry name" value="aa-tRNA-synth_Ia"/>
</dbReference>
<dbReference type="FunFam" id="3.40.50.620:FF:000075">
    <property type="entry name" value="Isoleucine--tRNA ligase"/>
    <property type="match status" value="1"/>
</dbReference>
<dbReference type="InterPro" id="IPR023586">
    <property type="entry name" value="Ile-tRNA-ligase_type2"/>
</dbReference>
<dbReference type="GO" id="GO:0008270">
    <property type="term" value="F:zinc ion binding"/>
    <property type="evidence" value="ECO:0007669"/>
    <property type="project" value="UniProtKB-UniRule"/>
</dbReference>
<comment type="cofactor">
    <cofactor evidence="1 15">
        <name>Zn(2+)</name>
        <dbReference type="ChEBI" id="CHEBI:29105"/>
    </cofactor>
</comment>
<dbReference type="Gene3D" id="3.90.740.10">
    <property type="entry name" value="Valyl/Leucyl/Isoleucyl-tRNA synthetase, editing domain"/>
    <property type="match status" value="1"/>
</dbReference>
<evidence type="ECO:0000256" key="13">
    <source>
        <dbReference type="ARBA" id="ARBA00025217"/>
    </source>
</evidence>
<dbReference type="PRINTS" id="PR00984">
    <property type="entry name" value="TRNASYNTHILE"/>
</dbReference>
<evidence type="ECO:0000256" key="14">
    <source>
        <dbReference type="ARBA" id="ARBA00048359"/>
    </source>
</evidence>
<dbReference type="RefSeq" id="WP_192143611.1">
    <property type="nucleotide sequence ID" value="NZ_JACYXZ010000003.1"/>
</dbReference>
<keyword evidence="9 15" id="KW-0862">Zinc</keyword>
<dbReference type="EMBL" id="JACYXZ010000003">
    <property type="protein sequence ID" value="MBD8870294.1"/>
    <property type="molecule type" value="Genomic_DNA"/>
</dbReference>
<dbReference type="InterPro" id="IPR002301">
    <property type="entry name" value="Ile-tRNA-ligase"/>
</dbReference>
<evidence type="ECO:0000313" key="19">
    <source>
        <dbReference type="EMBL" id="MBD8870294.1"/>
    </source>
</evidence>
<dbReference type="GO" id="GO:0000049">
    <property type="term" value="F:tRNA binding"/>
    <property type="evidence" value="ECO:0007669"/>
    <property type="project" value="InterPro"/>
</dbReference>
<evidence type="ECO:0000256" key="2">
    <source>
        <dbReference type="ARBA" id="ARBA00004496"/>
    </source>
</evidence>
<keyword evidence="11 15" id="KW-0648">Protein biosynthesis</keyword>
<comment type="catalytic activity">
    <reaction evidence="14 15">
        <text>tRNA(Ile) + L-isoleucine + ATP = L-isoleucyl-tRNA(Ile) + AMP + diphosphate</text>
        <dbReference type="Rhea" id="RHEA:11060"/>
        <dbReference type="Rhea" id="RHEA-COMP:9666"/>
        <dbReference type="Rhea" id="RHEA-COMP:9695"/>
        <dbReference type="ChEBI" id="CHEBI:30616"/>
        <dbReference type="ChEBI" id="CHEBI:33019"/>
        <dbReference type="ChEBI" id="CHEBI:58045"/>
        <dbReference type="ChEBI" id="CHEBI:78442"/>
        <dbReference type="ChEBI" id="CHEBI:78528"/>
        <dbReference type="ChEBI" id="CHEBI:456215"/>
        <dbReference type="EC" id="6.1.1.5"/>
    </reaction>
</comment>
<dbReference type="Pfam" id="PF08264">
    <property type="entry name" value="Anticodon_1"/>
    <property type="match status" value="1"/>
</dbReference>
<sequence>MAYPKVSHTDATGVPATPAFPVIEEAVLAYWAADGTFEASVEQRDPGRDGDNEFVFYDGPPFANGLPHYGHLLTGYVKDLIPRYQTMRGRRVERRFGWDTHGLPAELEAMRLNGIKTTDEILEMGIEAFNEACRASVMKYTGEWRDYVTRQARWVDFDNDYRTMNPDYMESVIWAFKRLHDKGLVYEGFRVLPYCWNDETPLSNHELRMDDEVYQNRQDPAVTVGCRIEGDDELAGSLALVWTTTPWTLPSNLAVMVGEDIDYVVVEAAAPGVGPDEGGRTERYVVAEARLAAYARELGEQPTVVRRLTGAELAGRSYTPPFAYYLGHDRAFRIVTAEFVTTTDGTGLVHTAGAFGEDDKVVTDREGIEPVMPVGKDGRFTHPVDDYAGMLVFDANLAIIDHLKAATRADPVVEEGAQPDPVVEEGAQPDPVVEEGAQPDPVVEEGAQRPSRDHGSVTPGTVLLRRESYDHSYPHCWRCREPLIYKGVSSWFVEVTAFKERMLELNEQIRWVPEHIKHGQFGRWLENARDWSITRNRFWGSPVPVWKSDDPAYPRLDVYGSFADLERDFGVAVTDLHRPYVDDLVRPNPDDPRSPEEGQSMMRRVPDVLDVWFDSGSMSFAQVHHPFENADWFDHHFPGDFIVEYIGQTRGWFYTLHVLATALFDRPAFSSCISHGIVLGSDGNKMSKSLRNYPDVREVFDRDGADAMRWFLMSSPILRGGNLVVTEQGVRDSVRQVLIPLWNSWYFLSLYANAAGAGDGQGDGAGYDARWRTDATDPLDRYLLAKLRDFTAQMTEQLDAYDVAGACDSTRAFLDVLTNWYIRRSRERFWSTGGTVDTGAFDTLHTTLEVVCRLTAPLLPLTTEEVWRGLTGERSVHLTDWPAAEDLPEDAALVAAMDVVREVCSATSGLRKAAGLRNRLPLSSLTVVVADPSRLVGFEGIVADEVNVKGVRLLDAADPEAAAYGVEQRLTVNARAAGPRLGREVQQAIKGSKSGDWSVAEDGTVTAGGLTLVEGEFSLETVAGGGEGSATGMLPGGGFVVLDTVVTPELAAEGLARDLVRTVQQARRDAGLEVSDRIALTVAGGEDVLAAARTHESLIATETLATSFTLEPAAELEVTVTPDPSLVSTD</sequence>
<dbReference type="SUPFAM" id="SSF47323">
    <property type="entry name" value="Anticodon-binding domain of a subclass of class I aminoacyl-tRNA synthetases"/>
    <property type="match status" value="2"/>
</dbReference>
<dbReference type="InterPro" id="IPR033709">
    <property type="entry name" value="Anticodon_Ile_ABEc"/>
</dbReference>
<dbReference type="GO" id="GO:0005524">
    <property type="term" value="F:ATP binding"/>
    <property type="evidence" value="ECO:0007669"/>
    <property type="project" value="UniProtKB-UniRule"/>
</dbReference>
<accession>A0A927K4F8</accession>
<dbReference type="GO" id="GO:0005737">
    <property type="term" value="C:cytoplasm"/>
    <property type="evidence" value="ECO:0007669"/>
    <property type="project" value="UniProtKB-SubCell"/>
</dbReference>
<keyword evidence="7 15" id="KW-0479">Metal-binding</keyword>
<feature type="short sequence motif" description="'KMSKS' region" evidence="15">
    <location>
        <begin position="685"/>
        <end position="689"/>
    </location>
</feature>
<dbReference type="InterPro" id="IPR001412">
    <property type="entry name" value="aa-tRNA-synth_I_CS"/>
</dbReference>
<dbReference type="NCBIfam" id="TIGR00392">
    <property type="entry name" value="ileS"/>
    <property type="match status" value="1"/>
</dbReference>
<evidence type="ECO:0000256" key="3">
    <source>
        <dbReference type="ARBA" id="ARBA00007078"/>
    </source>
</evidence>
<dbReference type="InterPro" id="IPR009080">
    <property type="entry name" value="tRNAsynth_Ia_anticodon-bd"/>
</dbReference>
<dbReference type="InterPro" id="IPR013155">
    <property type="entry name" value="M/V/L/I-tRNA-synth_anticd-bd"/>
</dbReference>
<dbReference type="SUPFAM" id="SSF52374">
    <property type="entry name" value="Nucleotidylyl transferase"/>
    <property type="match status" value="1"/>
</dbReference>
<proteinExistence type="inferred from homology"/>
<evidence type="ECO:0000256" key="16">
    <source>
        <dbReference type="SAM" id="MobiDB-lite"/>
    </source>
</evidence>
<protein>
    <recommendedName>
        <fullName evidence="15">Isoleucine--tRNA ligase</fullName>
        <ecNumber evidence="15">6.1.1.5</ecNumber>
    </recommendedName>
    <alternativeName>
        <fullName evidence="15">Isoleucyl-tRNA synthetase</fullName>
        <shortName evidence="15">IleRS</shortName>
    </alternativeName>
</protein>
<reference evidence="19" key="1">
    <citation type="submission" date="2020-09" db="EMBL/GenBank/DDBJ databases">
        <title>Nocardioides sp. strain MJB4 16S ribosomal RNA gene Genome sequencing and assembly.</title>
        <authorList>
            <person name="Kim I."/>
        </authorList>
    </citation>
    <scope>NUCLEOTIDE SEQUENCE</scope>
    <source>
        <strain evidence="19">MJB4</strain>
    </source>
</reference>
<feature type="compositionally biased region" description="Basic and acidic residues" evidence="16">
    <location>
        <begin position="446"/>
        <end position="455"/>
    </location>
</feature>
<dbReference type="AlphaFoldDB" id="A0A927K4F8"/>
<dbReference type="GO" id="GO:0002161">
    <property type="term" value="F:aminoacyl-tRNA deacylase activity"/>
    <property type="evidence" value="ECO:0007669"/>
    <property type="project" value="InterPro"/>
</dbReference>
<evidence type="ECO:0000256" key="7">
    <source>
        <dbReference type="ARBA" id="ARBA00022723"/>
    </source>
</evidence>